<dbReference type="GO" id="GO:0043571">
    <property type="term" value="P:maintenance of CRISPR repeat elements"/>
    <property type="evidence" value="ECO:0007669"/>
    <property type="project" value="InterPro"/>
</dbReference>
<proteinExistence type="predicted"/>
<dbReference type="RefSeq" id="WP_184592658.1">
    <property type="nucleotide sequence ID" value="NZ_JACHLI010000018.1"/>
</dbReference>
<gene>
    <name evidence="1" type="ORF">HNP46_004195</name>
</gene>
<comment type="caution">
    <text evidence="1">The sequence shown here is derived from an EMBL/GenBank/DDBJ whole genome shotgun (WGS) entry which is preliminary data.</text>
</comment>
<dbReference type="EMBL" id="JACHLI010000018">
    <property type="protein sequence ID" value="MBB4865314.1"/>
    <property type="molecule type" value="Genomic_DNA"/>
</dbReference>
<dbReference type="NCBIfam" id="TIGR02563">
    <property type="entry name" value="cas_Csy4"/>
    <property type="match status" value="1"/>
</dbReference>
<dbReference type="InterPro" id="IPR013396">
    <property type="entry name" value="CRISPR-assoc_prot_Csy4"/>
</dbReference>
<accession>A0A7W7KN04</accession>
<name>A0A7W7KN04_PSENT</name>
<dbReference type="Proteomes" id="UP000566995">
    <property type="component" value="Unassembled WGS sequence"/>
</dbReference>
<protein>
    <submittedName>
        <fullName evidence="1">CRISPR-associated endoribonuclease Cas6/Csy4 subtype I-F</fullName>
    </submittedName>
</protein>
<organism evidence="1 2">
    <name type="scientific">Pseudomonas nitroreducens</name>
    <dbReference type="NCBI Taxonomy" id="46680"/>
    <lineage>
        <taxon>Bacteria</taxon>
        <taxon>Pseudomonadati</taxon>
        <taxon>Pseudomonadota</taxon>
        <taxon>Gammaproteobacteria</taxon>
        <taxon>Pseudomonadales</taxon>
        <taxon>Pseudomonadaceae</taxon>
        <taxon>Pseudomonas</taxon>
    </lineage>
</organism>
<dbReference type="Pfam" id="PF09618">
    <property type="entry name" value="Cas_Csy4"/>
    <property type="match status" value="1"/>
</dbReference>
<evidence type="ECO:0000313" key="1">
    <source>
        <dbReference type="EMBL" id="MBB4865314.1"/>
    </source>
</evidence>
<sequence length="216" mass="23916">MTTHYCDITLNPQLEGSAFFARVLFRMHGFCEQCPDIRLGIDFPHWIQPRSFIGATPGNVLRVFGTKDGLSSFMYKSGLIQMLVVDGITVAGIQPVPSTITGYVQVGRNQRVDRLRRLLSDRSQIRPADTSGGIPESLRVLAERKGLNPAVLMAEEALRKEEFQLRRKSVHMKMRSVSTGGIFHMNLTRKQVPAPPADATFSTYGLANGAAAVPTW</sequence>
<dbReference type="GO" id="GO:0004519">
    <property type="term" value="F:endonuclease activity"/>
    <property type="evidence" value="ECO:0007669"/>
    <property type="project" value="InterPro"/>
</dbReference>
<evidence type="ECO:0000313" key="2">
    <source>
        <dbReference type="Proteomes" id="UP000566995"/>
    </source>
</evidence>
<dbReference type="AlphaFoldDB" id="A0A7W7KN04"/>
<dbReference type="Gene3D" id="3.30.70.2540">
    <property type="entry name" value="CRISPR-associated endoribonuclease Cas6/Csy4"/>
    <property type="match status" value="1"/>
</dbReference>
<dbReference type="InterPro" id="IPR042564">
    <property type="entry name" value="CRISPR-Cas6/Csy4_sf"/>
</dbReference>
<reference evidence="1 2" key="1">
    <citation type="submission" date="2020-08" db="EMBL/GenBank/DDBJ databases">
        <title>Functional genomics of gut bacteria from endangered species of beetles.</title>
        <authorList>
            <person name="Carlos-Shanley C."/>
        </authorList>
    </citation>
    <scope>NUCLEOTIDE SEQUENCE [LARGE SCALE GENOMIC DNA]</scope>
    <source>
        <strain evidence="1 2">S00179</strain>
    </source>
</reference>